<dbReference type="Pfam" id="PF01867">
    <property type="entry name" value="Cas_Cas1"/>
    <property type="match status" value="1"/>
</dbReference>
<evidence type="ECO:0000256" key="3">
    <source>
        <dbReference type="ARBA" id="ARBA00022759"/>
    </source>
</evidence>
<gene>
    <name evidence="8" type="primary">cas1f</name>
    <name evidence="8" type="ORF">EGT71_12435</name>
</gene>
<dbReference type="GO" id="GO:0016787">
    <property type="term" value="F:hydrolase activity"/>
    <property type="evidence" value="ECO:0007669"/>
    <property type="project" value="UniProtKB-KW"/>
</dbReference>
<keyword evidence="7" id="KW-0238">DNA-binding</keyword>
<dbReference type="OrthoDB" id="1662073at2"/>
<dbReference type="Gene3D" id="3.100.10.20">
    <property type="entry name" value="CRISPR-associated endonuclease Cas1, N-terminal domain"/>
    <property type="match status" value="1"/>
</dbReference>
<dbReference type="InterPro" id="IPR042206">
    <property type="entry name" value="CRISPR-assoc_Cas1_C"/>
</dbReference>
<evidence type="ECO:0000313" key="9">
    <source>
        <dbReference type="Proteomes" id="UP000275331"/>
    </source>
</evidence>
<keyword evidence="5" id="KW-0460">Magnesium</keyword>
<evidence type="ECO:0000256" key="7">
    <source>
        <dbReference type="ARBA" id="ARBA00023125"/>
    </source>
</evidence>
<evidence type="ECO:0000256" key="5">
    <source>
        <dbReference type="ARBA" id="ARBA00022842"/>
    </source>
</evidence>
<dbReference type="AlphaFoldDB" id="A0A3R9G9F8"/>
<evidence type="ECO:0000256" key="6">
    <source>
        <dbReference type="ARBA" id="ARBA00023118"/>
    </source>
</evidence>
<dbReference type="NCBIfam" id="TIGR03637">
    <property type="entry name" value="cas1_YPEST"/>
    <property type="match status" value="1"/>
</dbReference>
<evidence type="ECO:0000256" key="2">
    <source>
        <dbReference type="ARBA" id="ARBA00022723"/>
    </source>
</evidence>
<dbReference type="GO" id="GO:0043571">
    <property type="term" value="P:maintenance of CRISPR repeat elements"/>
    <property type="evidence" value="ECO:0007669"/>
    <property type="project" value="InterPro"/>
</dbReference>
<dbReference type="InterPro" id="IPR042211">
    <property type="entry name" value="CRISPR-assoc_Cas1_N"/>
</dbReference>
<reference evidence="8 9" key="1">
    <citation type="submission" date="2018-10" db="EMBL/GenBank/DDBJ databases">
        <title>Transmission dynamics of multidrug resistant bacteria on intensive care unit surfaces.</title>
        <authorList>
            <person name="D'Souza A.W."/>
            <person name="Potter R.F."/>
            <person name="Wallace M."/>
            <person name="Shupe A."/>
            <person name="Patel S."/>
            <person name="Sun S."/>
            <person name="Gul D."/>
            <person name="Kwon J.H."/>
            <person name="Andleeb S."/>
            <person name="Burnham C.-A.D."/>
            <person name="Dantas G."/>
        </authorList>
    </citation>
    <scope>NUCLEOTIDE SEQUENCE [LARGE SCALE GENOMIC DNA]</scope>
    <source>
        <strain evidence="8 9">AS_373</strain>
    </source>
</reference>
<dbReference type="GO" id="GO:0003677">
    <property type="term" value="F:DNA binding"/>
    <property type="evidence" value="ECO:0007669"/>
    <property type="project" value="UniProtKB-KW"/>
</dbReference>
<evidence type="ECO:0000256" key="4">
    <source>
        <dbReference type="ARBA" id="ARBA00022801"/>
    </source>
</evidence>
<name>A0A3R9G9F8_9ENTR</name>
<protein>
    <submittedName>
        <fullName evidence="8">Type I-F CRISPR-associated endonuclease Cas1</fullName>
    </submittedName>
</protein>
<dbReference type="InterPro" id="IPR019857">
    <property type="entry name" value="CRISPR-assoc_Cas1_YPEST-subtyp"/>
</dbReference>
<dbReference type="CDD" id="cd09718">
    <property type="entry name" value="Cas1_I-F"/>
    <property type="match status" value="1"/>
</dbReference>
<dbReference type="GO" id="GO:0046872">
    <property type="term" value="F:metal ion binding"/>
    <property type="evidence" value="ECO:0007669"/>
    <property type="project" value="UniProtKB-KW"/>
</dbReference>
<dbReference type="NCBIfam" id="TIGR00287">
    <property type="entry name" value="cas1"/>
    <property type="match status" value="1"/>
</dbReference>
<proteinExistence type="predicted"/>
<keyword evidence="3 8" id="KW-0255">Endonuclease</keyword>
<dbReference type="Proteomes" id="UP000275331">
    <property type="component" value="Unassembled WGS sequence"/>
</dbReference>
<dbReference type="RefSeq" id="WP_125293930.1">
    <property type="nucleotide sequence ID" value="NZ_DAMAJB010000006.1"/>
</dbReference>
<dbReference type="GO" id="GO:0051607">
    <property type="term" value="P:defense response to virus"/>
    <property type="evidence" value="ECO:0007669"/>
    <property type="project" value="UniProtKB-KW"/>
</dbReference>
<organism evidence="8 9">
    <name type="scientific">Atlantibacter subterraneus</name>
    <dbReference type="NCBI Taxonomy" id="255519"/>
    <lineage>
        <taxon>Bacteria</taxon>
        <taxon>Pseudomonadati</taxon>
        <taxon>Pseudomonadota</taxon>
        <taxon>Gammaproteobacteria</taxon>
        <taxon>Enterobacterales</taxon>
        <taxon>Enterobacteriaceae</taxon>
        <taxon>Atlantibacter</taxon>
    </lineage>
</organism>
<keyword evidence="2" id="KW-0479">Metal-binding</keyword>
<evidence type="ECO:0000256" key="1">
    <source>
        <dbReference type="ARBA" id="ARBA00022722"/>
    </source>
</evidence>
<accession>A0A3R9G9F8</accession>
<comment type="caution">
    <text evidence="8">The sequence shown here is derived from an EMBL/GenBank/DDBJ whole genome shotgun (WGS) entry which is preliminary data.</text>
</comment>
<keyword evidence="6" id="KW-0051">Antiviral defense</keyword>
<dbReference type="EMBL" id="RHXB01000007">
    <property type="protein sequence ID" value="RSE25727.1"/>
    <property type="molecule type" value="Genomic_DNA"/>
</dbReference>
<sequence>MHQSAISPSDLKTILHSKRANIYYLEKCRVQVNGGRVEYVTQEGKESFYWNIPIANTTAVMLGMGTSVTQMAMREFARAGVMVGFCGTDGTPLYSANEVDIDVSWLCPQSEYRPTAYLQNWVSFWFYEEKRLQAAKQFQFIRLQQIEKHWTGARMQREYAFQPDKSALQAVLERAKQSMDAATEHTALMLHEAQLTKSLYKLASQTVRYGSFTRAKRGGGADMANRFLDQGNYLAYGLAAVATWVTGIPHGLAVMHGKTRRGGLVFDIADLIKDALVMPQAFIAAMEGEDNQMFRQRCINAFQQSDALDLMITALQETSENLAGSSQ</sequence>
<keyword evidence="4" id="KW-0378">Hydrolase</keyword>
<dbReference type="InterPro" id="IPR002729">
    <property type="entry name" value="CRISPR-assoc_Cas1"/>
</dbReference>
<evidence type="ECO:0000313" key="8">
    <source>
        <dbReference type="EMBL" id="RSE25727.1"/>
    </source>
</evidence>
<dbReference type="Gene3D" id="1.20.120.920">
    <property type="entry name" value="CRISPR-associated endonuclease Cas1, C-terminal domain"/>
    <property type="match status" value="1"/>
</dbReference>
<keyword evidence="1" id="KW-0540">Nuclease</keyword>
<dbReference type="GO" id="GO:0004520">
    <property type="term" value="F:DNA endonuclease activity"/>
    <property type="evidence" value="ECO:0007669"/>
    <property type="project" value="InterPro"/>
</dbReference>